<name>A0A0D3D322_BRAOL</name>
<dbReference type="Proteomes" id="UP000032141">
    <property type="component" value="Chromosome C7"/>
</dbReference>
<feature type="compositionally biased region" description="Basic and acidic residues" evidence="1">
    <location>
        <begin position="1"/>
        <end position="10"/>
    </location>
</feature>
<evidence type="ECO:0000313" key="2">
    <source>
        <dbReference type="EnsemblPlants" id="Bo7g011240.1"/>
    </source>
</evidence>
<feature type="compositionally biased region" description="Polar residues" evidence="1">
    <location>
        <begin position="89"/>
        <end position="109"/>
    </location>
</feature>
<keyword evidence="3" id="KW-1185">Reference proteome</keyword>
<evidence type="ECO:0000256" key="1">
    <source>
        <dbReference type="SAM" id="MobiDB-lite"/>
    </source>
</evidence>
<organism evidence="2 3">
    <name type="scientific">Brassica oleracea var. oleracea</name>
    <dbReference type="NCBI Taxonomy" id="109376"/>
    <lineage>
        <taxon>Eukaryota</taxon>
        <taxon>Viridiplantae</taxon>
        <taxon>Streptophyta</taxon>
        <taxon>Embryophyta</taxon>
        <taxon>Tracheophyta</taxon>
        <taxon>Spermatophyta</taxon>
        <taxon>Magnoliopsida</taxon>
        <taxon>eudicotyledons</taxon>
        <taxon>Gunneridae</taxon>
        <taxon>Pentapetalae</taxon>
        <taxon>rosids</taxon>
        <taxon>malvids</taxon>
        <taxon>Brassicales</taxon>
        <taxon>Brassicaceae</taxon>
        <taxon>Brassiceae</taxon>
        <taxon>Brassica</taxon>
    </lineage>
</organism>
<feature type="region of interest" description="Disordered" evidence="1">
    <location>
        <begin position="1"/>
        <end position="20"/>
    </location>
</feature>
<proteinExistence type="predicted"/>
<dbReference type="AlphaFoldDB" id="A0A0D3D322"/>
<reference evidence="2 3" key="1">
    <citation type="journal article" date="2014" name="Genome Biol.">
        <title>Transcriptome and methylome profiling reveals relics of genome dominance in the mesopolyploid Brassica oleracea.</title>
        <authorList>
            <person name="Parkin I.A."/>
            <person name="Koh C."/>
            <person name="Tang H."/>
            <person name="Robinson S.J."/>
            <person name="Kagale S."/>
            <person name="Clarke W.E."/>
            <person name="Town C.D."/>
            <person name="Nixon J."/>
            <person name="Krishnakumar V."/>
            <person name="Bidwell S.L."/>
            <person name="Denoeud F."/>
            <person name="Belcram H."/>
            <person name="Links M.G."/>
            <person name="Just J."/>
            <person name="Clarke C."/>
            <person name="Bender T."/>
            <person name="Huebert T."/>
            <person name="Mason A.S."/>
            <person name="Pires J.C."/>
            <person name="Barker G."/>
            <person name="Moore J."/>
            <person name="Walley P.G."/>
            <person name="Manoli S."/>
            <person name="Batley J."/>
            <person name="Edwards D."/>
            <person name="Nelson M.N."/>
            <person name="Wang X."/>
            <person name="Paterson A.H."/>
            <person name="King G."/>
            <person name="Bancroft I."/>
            <person name="Chalhoub B."/>
            <person name="Sharpe A.G."/>
        </authorList>
    </citation>
    <scope>NUCLEOTIDE SEQUENCE</scope>
    <source>
        <strain evidence="2 3">cv. TO1000</strain>
    </source>
</reference>
<dbReference type="EnsemblPlants" id="Bo7g011240.1">
    <property type="protein sequence ID" value="Bo7g011240.1"/>
    <property type="gene ID" value="Bo7g011240"/>
</dbReference>
<dbReference type="HOGENOM" id="CLU_2088200_0_0_1"/>
<evidence type="ECO:0000313" key="3">
    <source>
        <dbReference type="Proteomes" id="UP000032141"/>
    </source>
</evidence>
<feature type="region of interest" description="Disordered" evidence="1">
    <location>
        <begin position="89"/>
        <end position="117"/>
    </location>
</feature>
<reference evidence="2" key="2">
    <citation type="submission" date="2015-03" db="UniProtKB">
        <authorList>
            <consortium name="EnsemblPlants"/>
        </authorList>
    </citation>
    <scope>IDENTIFICATION</scope>
</reference>
<sequence>MTSNGGKHEMGSLQSSGDNIDRATLFGHFSDVSCFFRRALLDEQCEDESDTDSGDIQHTQVHETQEDEKVYRVTIYDDTHISNEYTHETTQNHVRRGQQQGRLNAQSTVDVVAAPTD</sequence>
<protein>
    <submittedName>
        <fullName evidence="2">Uncharacterized protein</fullName>
    </submittedName>
</protein>
<dbReference type="Gramene" id="Bo7g011240.1">
    <property type="protein sequence ID" value="Bo7g011240.1"/>
    <property type="gene ID" value="Bo7g011240"/>
</dbReference>
<accession>A0A0D3D322</accession>